<keyword evidence="2" id="KW-0645">Protease</keyword>
<keyword evidence="3" id="KW-0732">Signal</keyword>
<dbReference type="Gene3D" id="2.120.10.30">
    <property type="entry name" value="TolB, C-terminal domain"/>
    <property type="match status" value="2"/>
</dbReference>
<name>A0ABV7CC37_9GAMM</name>
<accession>A0ABV7CC37</accession>
<keyword evidence="2" id="KW-0720">Serine protease</keyword>
<dbReference type="EMBL" id="JBHRSD010000001">
    <property type="protein sequence ID" value="MFC3030937.1"/>
    <property type="molecule type" value="Genomic_DNA"/>
</dbReference>
<keyword evidence="7" id="KW-1185">Reference proteome</keyword>
<evidence type="ECO:0000256" key="1">
    <source>
        <dbReference type="ARBA" id="ARBA00022801"/>
    </source>
</evidence>
<dbReference type="SUPFAM" id="SSF82171">
    <property type="entry name" value="DPP6 N-terminal domain-like"/>
    <property type="match status" value="1"/>
</dbReference>
<dbReference type="InterPro" id="IPR011659">
    <property type="entry name" value="WD40"/>
</dbReference>
<dbReference type="InterPro" id="IPR002469">
    <property type="entry name" value="Peptidase_S9B_N"/>
</dbReference>
<dbReference type="Pfam" id="PF00930">
    <property type="entry name" value="DPPIV_N"/>
    <property type="match status" value="1"/>
</dbReference>
<feature type="domain" description="Dipeptidylpeptidase IV N-terminal" evidence="5">
    <location>
        <begin position="200"/>
        <end position="285"/>
    </location>
</feature>
<reference evidence="7" key="1">
    <citation type="journal article" date="2019" name="Int. J. Syst. Evol. Microbiol.">
        <title>The Global Catalogue of Microorganisms (GCM) 10K type strain sequencing project: providing services to taxonomists for standard genome sequencing and annotation.</title>
        <authorList>
            <consortium name="The Broad Institute Genomics Platform"/>
            <consortium name="The Broad Institute Genome Sequencing Center for Infectious Disease"/>
            <person name="Wu L."/>
            <person name="Ma J."/>
        </authorList>
    </citation>
    <scope>NUCLEOTIDE SEQUENCE [LARGE SCALE GENOMIC DNA]</scope>
    <source>
        <strain evidence="7">KCTC 42730</strain>
    </source>
</reference>
<dbReference type="PANTHER" id="PTHR42776:SF27">
    <property type="entry name" value="DIPEPTIDYL PEPTIDASE FAMILY MEMBER 6"/>
    <property type="match status" value="1"/>
</dbReference>
<dbReference type="Gene3D" id="3.40.50.1820">
    <property type="entry name" value="alpha/beta hydrolase"/>
    <property type="match status" value="1"/>
</dbReference>
<feature type="domain" description="Peptidase S9 prolyl oligopeptidase catalytic" evidence="4">
    <location>
        <begin position="472"/>
        <end position="682"/>
    </location>
</feature>
<dbReference type="InterPro" id="IPR029058">
    <property type="entry name" value="AB_hydrolase_fold"/>
</dbReference>
<dbReference type="SUPFAM" id="SSF53474">
    <property type="entry name" value="alpha/beta-Hydrolases"/>
    <property type="match status" value="1"/>
</dbReference>
<organism evidence="6 7">
    <name type="scientific">Pseudoalteromonas fenneropenaei</name>
    <dbReference type="NCBI Taxonomy" id="1737459"/>
    <lineage>
        <taxon>Bacteria</taxon>
        <taxon>Pseudomonadati</taxon>
        <taxon>Pseudomonadota</taxon>
        <taxon>Gammaproteobacteria</taxon>
        <taxon>Alteromonadales</taxon>
        <taxon>Pseudoalteromonadaceae</taxon>
        <taxon>Pseudoalteromonas</taxon>
    </lineage>
</organism>
<protein>
    <submittedName>
        <fullName evidence="6">S9 family peptidase</fullName>
    </submittedName>
</protein>
<dbReference type="InterPro" id="IPR011042">
    <property type="entry name" value="6-blade_b-propeller_TolB-like"/>
</dbReference>
<evidence type="ECO:0000259" key="4">
    <source>
        <dbReference type="Pfam" id="PF00326"/>
    </source>
</evidence>
<evidence type="ECO:0000259" key="5">
    <source>
        <dbReference type="Pfam" id="PF00930"/>
    </source>
</evidence>
<dbReference type="Pfam" id="PF07676">
    <property type="entry name" value="PD40"/>
    <property type="match status" value="2"/>
</dbReference>
<evidence type="ECO:0000256" key="3">
    <source>
        <dbReference type="SAM" id="SignalP"/>
    </source>
</evidence>
<dbReference type="InterPro" id="IPR001375">
    <property type="entry name" value="Peptidase_S9_cat"/>
</dbReference>
<dbReference type="PANTHER" id="PTHR42776">
    <property type="entry name" value="SERINE PEPTIDASE S9 FAMILY MEMBER"/>
    <property type="match status" value="1"/>
</dbReference>
<feature type="signal peptide" evidence="3">
    <location>
        <begin position="1"/>
        <end position="24"/>
    </location>
</feature>
<sequence>MKITTLLLATAGLLSSVPVFSAHAAPSSSRFVAEDIFQLEYVNSPQISPDGKKIVYVRSGFDIMKDATKTSLWLYDLEKQSHYPLFADEHSYSQAVWSPDSRRIAFTSNMSGSRQLHVYWLAEDKQAVLTQLSKAVSNLVWSPDGEQLAFTMNVPQGKSDFAKSVKLPVKPAGAKWSEPVKIIDKAKYQADGAGLLEPAFRHVFVLPATGGTPRQLTTGDFQHNGPLAWRPDGKGVVFSADLSADWEYQTTEADLYEVQLHTGELKQLTSLPGRESAPQFAASGDALSFIARDNPPLPYVTARLAKLNLKDQAVTILTPDFDRSVESYAMIGKGEYVLQYDDFGKRKLAKLSAQGKVSNLVDDVSGTSLGRPYTSGDFSASSNGTLAYTQGSSQRPADLGLWHKGKRSTLTQVNEDLLAHKKLGEVHELNFQSEFDGQAIQGWYITPPDFEANKKYPLLLEIHGGPYLAYGPHFAAELQRYATEGYVVVYVNYRGSTGYGEKFSLLLDGKYSSKEDFADHNSAINALLKKGFIDEQNLFIAGGSAGGIATAYAIGLTDRFNAAVITKPVINWVSKVLTADSYLGQIRNQFPGMPWEHLEHYWQRSPLSLVGNVTTPAMIMTGEEDRRTPMSESEQFYQALKLRKVDTVLVRVPGAPHGIAARPSRMISKIEHTLAWLKRYHKN</sequence>
<dbReference type="RefSeq" id="WP_377119634.1">
    <property type="nucleotide sequence ID" value="NZ_JBHRSD010000001.1"/>
</dbReference>
<evidence type="ECO:0000256" key="2">
    <source>
        <dbReference type="ARBA" id="ARBA00022825"/>
    </source>
</evidence>
<dbReference type="Proteomes" id="UP001595453">
    <property type="component" value="Unassembled WGS sequence"/>
</dbReference>
<dbReference type="Pfam" id="PF00326">
    <property type="entry name" value="Peptidase_S9"/>
    <property type="match status" value="1"/>
</dbReference>
<evidence type="ECO:0000313" key="6">
    <source>
        <dbReference type="EMBL" id="MFC3030937.1"/>
    </source>
</evidence>
<feature type="chain" id="PRO_5045809074" evidence="3">
    <location>
        <begin position="25"/>
        <end position="683"/>
    </location>
</feature>
<evidence type="ECO:0000313" key="7">
    <source>
        <dbReference type="Proteomes" id="UP001595453"/>
    </source>
</evidence>
<keyword evidence="1" id="KW-0378">Hydrolase</keyword>
<comment type="caution">
    <text evidence="6">The sequence shown here is derived from an EMBL/GenBank/DDBJ whole genome shotgun (WGS) entry which is preliminary data.</text>
</comment>
<gene>
    <name evidence="6" type="ORF">ACFOEE_00130</name>
</gene>
<proteinExistence type="predicted"/>